<dbReference type="EMBL" id="KI925457">
    <property type="protein sequence ID" value="ETW82827.1"/>
    <property type="molecule type" value="Genomic_DNA"/>
</dbReference>
<dbReference type="Pfam" id="PF24626">
    <property type="entry name" value="SH3_Tf2-1"/>
    <property type="match status" value="1"/>
</dbReference>
<gene>
    <name evidence="2" type="ORF">HETIRDRAFT_247615</name>
</gene>
<dbReference type="GO" id="GO:0006338">
    <property type="term" value="P:chromatin remodeling"/>
    <property type="evidence" value="ECO:0007669"/>
    <property type="project" value="UniProtKB-ARBA"/>
</dbReference>
<evidence type="ECO:0000313" key="3">
    <source>
        <dbReference type="Proteomes" id="UP000030671"/>
    </source>
</evidence>
<proteinExistence type="predicted"/>
<dbReference type="InterPro" id="IPR000953">
    <property type="entry name" value="Chromo/chromo_shadow_dom"/>
</dbReference>
<dbReference type="OrthoDB" id="2630497at2759"/>
<keyword evidence="3" id="KW-1185">Reference proteome</keyword>
<dbReference type="Proteomes" id="UP000030671">
    <property type="component" value="Unassembled WGS sequence"/>
</dbReference>
<dbReference type="InParanoid" id="W4KAI5"/>
<feature type="domain" description="Chromo" evidence="1">
    <location>
        <begin position="71"/>
        <end position="103"/>
    </location>
</feature>
<dbReference type="Pfam" id="PF00385">
    <property type="entry name" value="Chromo"/>
    <property type="match status" value="1"/>
</dbReference>
<dbReference type="InterPro" id="IPR016197">
    <property type="entry name" value="Chromo-like_dom_sf"/>
</dbReference>
<dbReference type="AlphaFoldDB" id="W4KAI5"/>
<evidence type="ECO:0000259" key="1">
    <source>
        <dbReference type="PROSITE" id="PS50013"/>
    </source>
</evidence>
<dbReference type="KEGG" id="hir:HETIRDRAFT_247615"/>
<dbReference type="InterPro" id="IPR056924">
    <property type="entry name" value="SH3_Tf2-1"/>
</dbReference>
<dbReference type="CDD" id="cd00024">
    <property type="entry name" value="CD_CSD"/>
    <property type="match status" value="1"/>
</dbReference>
<name>W4KAI5_HETIT</name>
<reference evidence="2 3" key="1">
    <citation type="journal article" date="2012" name="New Phytol.">
        <title>Insight into trade-off between wood decay and parasitism from the genome of a fungal forest pathogen.</title>
        <authorList>
            <person name="Olson A."/>
            <person name="Aerts A."/>
            <person name="Asiegbu F."/>
            <person name="Belbahri L."/>
            <person name="Bouzid O."/>
            <person name="Broberg A."/>
            <person name="Canback B."/>
            <person name="Coutinho P.M."/>
            <person name="Cullen D."/>
            <person name="Dalman K."/>
            <person name="Deflorio G."/>
            <person name="van Diepen L.T."/>
            <person name="Dunand C."/>
            <person name="Duplessis S."/>
            <person name="Durling M."/>
            <person name="Gonthier P."/>
            <person name="Grimwood J."/>
            <person name="Fossdal C.G."/>
            <person name="Hansson D."/>
            <person name="Henrissat B."/>
            <person name="Hietala A."/>
            <person name="Himmelstrand K."/>
            <person name="Hoffmeister D."/>
            <person name="Hogberg N."/>
            <person name="James T.Y."/>
            <person name="Karlsson M."/>
            <person name="Kohler A."/>
            <person name="Kues U."/>
            <person name="Lee Y.H."/>
            <person name="Lin Y.C."/>
            <person name="Lind M."/>
            <person name="Lindquist E."/>
            <person name="Lombard V."/>
            <person name="Lucas S."/>
            <person name="Lunden K."/>
            <person name="Morin E."/>
            <person name="Murat C."/>
            <person name="Park J."/>
            <person name="Raffaello T."/>
            <person name="Rouze P."/>
            <person name="Salamov A."/>
            <person name="Schmutz J."/>
            <person name="Solheim H."/>
            <person name="Stahlberg J."/>
            <person name="Velez H."/>
            <person name="de Vries R.P."/>
            <person name="Wiebenga A."/>
            <person name="Woodward S."/>
            <person name="Yakovlev I."/>
            <person name="Garbelotto M."/>
            <person name="Martin F."/>
            <person name="Grigoriev I.V."/>
            <person name="Stenlid J."/>
        </authorList>
    </citation>
    <scope>NUCLEOTIDE SEQUENCE [LARGE SCALE GENOMIC DNA]</scope>
    <source>
        <strain evidence="2 3">TC 32-1</strain>
    </source>
</reference>
<organism evidence="2 3">
    <name type="scientific">Heterobasidion irregulare (strain TC 32-1)</name>
    <dbReference type="NCBI Taxonomy" id="747525"/>
    <lineage>
        <taxon>Eukaryota</taxon>
        <taxon>Fungi</taxon>
        <taxon>Dikarya</taxon>
        <taxon>Basidiomycota</taxon>
        <taxon>Agaricomycotina</taxon>
        <taxon>Agaricomycetes</taxon>
        <taxon>Russulales</taxon>
        <taxon>Bondarzewiaceae</taxon>
        <taxon>Heterobasidion</taxon>
        <taxon>Heterobasidion annosum species complex</taxon>
    </lineage>
</organism>
<dbReference type="HOGENOM" id="CLU_000384_6_4_1"/>
<dbReference type="RefSeq" id="XP_009545144.1">
    <property type="nucleotide sequence ID" value="XM_009546849.1"/>
</dbReference>
<feature type="non-terminal residue" evidence="2">
    <location>
        <position position="103"/>
    </location>
</feature>
<dbReference type="eggNOG" id="KOG0017">
    <property type="taxonomic scope" value="Eukaryota"/>
</dbReference>
<accession>W4KAI5</accession>
<evidence type="ECO:0000313" key="2">
    <source>
        <dbReference type="EMBL" id="ETW82827.1"/>
    </source>
</evidence>
<dbReference type="PROSITE" id="PS50013">
    <property type="entry name" value="CHROMO_2"/>
    <property type="match status" value="1"/>
</dbReference>
<dbReference type="GeneID" id="20669184"/>
<dbReference type="InterPro" id="IPR023780">
    <property type="entry name" value="Chromo_domain"/>
</dbReference>
<dbReference type="SUPFAM" id="SSF54160">
    <property type="entry name" value="Chromo domain-like"/>
    <property type="match status" value="1"/>
</dbReference>
<protein>
    <recommendedName>
        <fullName evidence="1">Chromo domain-containing protein</fullName>
    </recommendedName>
</protein>
<sequence length="103" mass="12272">HPKFKLAPRRYGPFKIIAKLRTLAYKLQIPQHWKIHPVFHATMLTRYKETEARGGDFARPLPEILNNEEHYEVEIIVDSKKHGWGTKYLVKWMGYPKADNTWE</sequence>
<dbReference type="Gene3D" id="2.40.50.40">
    <property type="match status" value="1"/>
</dbReference>
<feature type="non-terminal residue" evidence="2">
    <location>
        <position position="1"/>
    </location>
</feature>